<dbReference type="GO" id="GO:0003676">
    <property type="term" value="F:nucleic acid binding"/>
    <property type="evidence" value="ECO:0007669"/>
    <property type="project" value="InterPro"/>
</dbReference>
<organism evidence="1">
    <name type="scientific">marine sediment metagenome</name>
    <dbReference type="NCBI Taxonomy" id="412755"/>
    <lineage>
        <taxon>unclassified sequences</taxon>
        <taxon>metagenomes</taxon>
        <taxon>ecological metagenomes</taxon>
    </lineage>
</organism>
<proteinExistence type="predicted"/>
<protein>
    <submittedName>
        <fullName evidence="1">Uncharacterized protein</fullName>
    </submittedName>
</protein>
<dbReference type="InterPro" id="IPR012337">
    <property type="entry name" value="RNaseH-like_sf"/>
</dbReference>
<comment type="caution">
    <text evidence="1">The sequence shown here is derived from an EMBL/GenBank/DDBJ whole genome shotgun (WGS) entry which is preliminary data.</text>
</comment>
<reference evidence="1" key="1">
    <citation type="journal article" date="2015" name="Nature">
        <title>Complex archaea that bridge the gap between prokaryotes and eukaryotes.</title>
        <authorList>
            <person name="Spang A."/>
            <person name="Saw J.H."/>
            <person name="Jorgensen S.L."/>
            <person name="Zaremba-Niedzwiedzka K."/>
            <person name="Martijn J."/>
            <person name="Lind A.E."/>
            <person name="van Eijk R."/>
            <person name="Schleper C."/>
            <person name="Guy L."/>
            <person name="Ettema T.J."/>
        </authorList>
    </citation>
    <scope>NUCLEOTIDE SEQUENCE</scope>
</reference>
<gene>
    <name evidence="1" type="ORF">LCGC14_0504600</name>
</gene>
<accession>A0A0F9S2Y7</accession>
<dbReference type="SUPFAM" id="SSF53098">
    <property type="entry name" value="Ribonuclease H-like"/>
    <property type="match status" value="1"/>
</dbReference>
<dbReference type="AlphaFoldDB" id="A0A0F9S2Y7"/>
<sequence>MRQNVMGLDISTKTGLVVIGGGGVVEYQQVLTIPSGKDMTEGLDRAVVLGQMVAQLACEYDAQLVVIEGYAYNKKYSQALTVELGTMARYFLKTKAMRYIIVPPARLKQFVTGKGNSKKELMLLNVFKSWAFETDSHDIADAYGLARMGRYVMGFAPGLLLKEPKWRQKVVENVLSTCGLDK</sequence>
<dbReference type="InterPro" id="IPR036397">
    <property type="entry name" value="RNaseH_sf"/>
</dbReference>
<name>A0A0F9S2Y7_9ZZZZ</name>
<dbReference type="EMBL" id="LAZR01000598">
    <property type="protein sequence ID" value="KKN63190.1"/>
    <property type="molecule type" value="Genomic_DNA"/>
</dbReference>
<evidence type="ECO:0000313" key="1">
    <source>
        <dbReference type="EMBL" id="KKN63190.1"/>
    </source>
</evidence>
<dbReference type="Gene3D" id="3.30.420.10">
    <property type="entry name" value="Ribonuclease H-like superfamily/Ribonuclease H"/>
    <property type="match status" value="1"/>
</dbReference>